<keyword evidence="3" id="KW-0378">Hydrolase</keyword>
<reference evidence="3 4" key="1">
    <citation type="journal article" date="2015" name="Stand. Genomic Sci.">
        <title>Genomic Encyclopedia of Bacterial and Archaeal Type Strains, Phase III: the genomes of soil and plant-associated and newly described type strains.</title>
        <authorList>
            <person name="Whitman W.B."/>
            <person name="Woyke T."/>
            <person name="Klenk H.P."/>
            <person name="Zhou Y."/>
            <person name="Lilburn T.G."/>
            <person name="Beck B.J."/>
            <person name="De Vos P."/>
            <person name="Vandamme P."/>
            <person name="Eisen J.A."/>
            <person name="Garrity G."/>
            <person name="Hugenholtz P."/>
            <person name="Kyrpides N.C."/>
        </authorList>
    </citation>
    <scope>NUCLEOTIDE SEQUENCE [LARGE SCALE GENOMIC DNA]</scope>
    <source>
        <strain evidence="3 4">VKM Ac-2538</strain>
    </source>
</reference>
<evidence type="ECO:0000313" key="3">
    <source>
        <dbReference type="EMBL" id="TCO25987.1"/>
    </source>
</evidence>
<organism evidence="3 4">
    <name type="scientific">Kribbella orskensis</name>
    <dbReference type="NCBI Taxonomy" id="2512216"/>
    <lineage>
        <taxon>Bacteria</taxon>
        <taxon>Bacillati</taxon>
        <taxon>Actinomycetota</taxon>
        <taxon>Actinomycetes</taxon>
        <taxon>Propionibacteriales</taxon>
        <taxon>Kribbellaceae</taxon>
        <taxon>Kribbella</taxon>
    </lineage>
</organism>
<feature type="region of interest" description="Disordered" evidence="1">
    <location>
        <begin position="415"/>
        <end position="473"/>
    </location>
</feature>
<evidence type="ECO:0000313" key="4">
    <source>
        <dbReference type="Proteomes" id="UP000295818"/>
    </source>
</evidence>
<feature type="compositionally biased region" description="Basic residues" evidence="1">
    <location>
        <begin position="424"/>
        <end position="435"/>
    </location>
</feature>
<protein>
    <submittedName>
        <fullName evidence="3">HNH endonuclease</fullName>
    </submittedName>
</protein>
<feature type="region of interest" description="Disordered" evidence="1">
    <location>
        <begin position="566"/>
        <end position="601"/>
    </location>
</feature>
<dbReference type="Gene3D" id="1.10.30.50">
    <property type="match status" value="1"/>
</dbReference>
<feature type="region of interest" description="Disordered" evidence="1">
    <location>
        <begin position="207"/>
        <end position="230"/>
    </location>
</feature>
<evidence type="ECO:0000256" key="1">
    <source>
        <dbReference type="SAM" id="MobiDB-lite"/>
    </source>
</evidence>
<dbReference type="CDD" id="cd00085">
    <property type="entry name" value="HNHc"/>
    <property type="match status" value="1"/>
</dbReference>
<sequence>MEARFQGLVATSRRRAQAYDRHGGLSRFDEEDDHNQGSLLYEAVVFQDTSRLTDGAWLDRVEAIGRLEARLAGLKAEAVASFDDSVRGVSADLGHRHPEPGDRVAAAGERRWHGGDLRSVSDEIGLALNLHRSAATRRIHSSWELVHNFPATHRALVEGVLTERAAFTIVAELSVLDDLEDFRAAEAAVLDWARKHPLQGIKQLARREAARRNPASTEKAHQQARDERSVRMVSTDFGTAELIHNQDAVDAAAVMTSLSRAAVRLRRDGDTRSLDQLRADIALARLLPRSKKPAASATVSSADHASPADHHHDPADHHCTGRADHHCANPTDHRVGPVDHHDGSADQCGDEAGGRELDETAPGADAVVVIHATGAELRAVLTGQVSTGGEIDGQGPIPQSSLRKHLIKAIRDTLLPDLPTTPTGRRRRPAFHQHPHPVGDPLSGEDSLSGRGGSRVELRVTDEPPAGDPDRYVPSAAADRYVRWRDRVCQFPGCNRPAEFADLDHRVAFAAGGRTTADNLHCLCRHHHRLKHEGNWSIQRNADNTYTWISPTGRHYRQYRPAARPGTNLHVAHDPPDERPDGEHPAGQHRAGEHPAGESPA</sequence>
<keyword evidence="3" id="KW-0255">Endonuclease</keyword>
<dbReference type="GO" id="GO:0004519">
    <property type="term" value="F:endonuclease activity"/>
    <property type="evidence" value="ECO:0007669"/>
    <property type="project" value="UniProtKB-KW"/>
</dbReference>
<accession>A0ABY2BNH6</accession>
<comment type="caution">
    <text evidence="3">The sequence shown here is derived from an EMBL/GenBank/DDBJ whole genome shotgun (WGS) entry which is preliminary data.</text>
</comment>
<feature type="domain" description="HNH nuclease" evidence="2">
    <location>
        <begin position="477"/>
        <end position="529"/>
    </location>
</feature>
<dbReference type="Proteomes" id="UP000295818">
    <property type="component" value="Unassembled WGS sequence"/>
</dbReference>
<dbReference type="EMBL" id="SLWM01000004">
    <property type="protein sequence ID" value="TCO25987.1"/>
    <property type="molecule type" value="Genomic_DNA"/>
</dbReference>
<feature type="region of interest" description="Disordered" evidence="1">
    <location>
        <begin position="290"/>
        <end position="358"/>
    </location>
</feature>
<proteinExistence type="predicted"/>
<dbReference type="SMART" id="SM00507">
    <property type="entry name" value="HNHc"/>
    <property type="match status" value="1"/>
</dbReference>
<feature type="compositionally biased region" description="Basic and acidic residues" evidence="1">
    <location>
        <begin position="218"/>
        <end position="230"/>
    </location>
</feature>
<name>A0ABY2BNH6_9ACTN</name>
<keyword evidence="4" id="KW-1185">Reference proteome</keyword>
<dbReference type="Pfam" id="PF02720">
    <property type="entry name" value="DUF222"/>
    <property type="match status" value="1"/>
</dbReference>
<feature type="compositionally biased region" description="Basic and acidic residues" evidence="1">
    <location>
        <begin position="571"/>
        <end position="601"/>
    </location>
</feature>
<feature type="compositionally biased region" description="Basic and acidic residues" evidence="1">
    <location>
        <begin position="306"/>
        <end position="344"/>
    </location>
</feature>
<keyword evidence="3" id="KW-0540">Nuclease</keyword>
<gene>
    <name evidence="3" type="ORF">EV644_104491</name>
</gene>
<evidence type="ECO:0000259" key="2">
    <source>
        <dbReference type="SMART" id="SM00507"/>
    </source>
</evidence>
<dbReference type="InterPro" id="IPR003870">
    <property type="entry name" value="DUF222"/>
</dbReference>
<dbReference type="InterPro" id="IPR003615">
    <property type="entry name" value="HNH_nuc"/>
</dbReference>